<name>A0A0A9A0K5_ARUDO</name>
<organism evidence="2">
    <name type="scientific">Arundo donax</name>
    <name type="common">Giant reed</name>
    <name type="synonym">Donax arundinaceus</name>
    <dbReference type="NCBI Taxonomy" id="35708"/>
    <lineage>
        <taxon>Eukaryota</taxon>
        <taxon>Viridiplantae</taxon>
        <taxon>Streptophyta</taxon>
        <taxon>Embryophyta</taxon>
        <taxon>Tracheophyta</taxon>
        <taxon>Spermatophyta</taxon>
        <taxon>Magnoliopsida</taxon>
        <taxon>Liliopsida</taxon>
        <taxon>Poales</taxon>
        <taxon>Poaceae</taxon>
        <taxon>PACMAD clade</taxon>
        <taxon>Arundinoideae</taxon>
        <taxon>Arundineae</taxon>
        <taxon>Arundo</taxon>
    </lineage>
</organism>
<accession>A0A0A9A0K5</accession>
<feature type="region of interest" description="Disordered" evidence="1">
    <location>
        <begin position="1"/>
        <end position="22"/>
    </location>
</feature>
<reference evidence="2" key="2">
    <citation type="journal article" date="2015" name="Data Brief">
        <title>Shoot transcriptome of the giant reed, Arundo donax.</title>
        <authorList>
            <person name="Barrero R.A."/>
            <person name="Guerrero F.D."/>
            <person name="Moolhuijzen P."/>
            <person name="Goolsby J.A."/>
            <person name="Tidwell J."/>
            <person name="Bellgard S.E."/>
            <person name="Bellgard M.I."/>
        </authorList>
    </citation>
    <scope>NUCLEOTIDE SEQUENCE</scope>
    <source>
        <tissue evidence="2">Shoot tissue taken approximately 20 cm above the soil surface</tissue>
    </source>
</reference>
<evidence type="ECO:0000313" key="2">
    <source>
        <dbReference type="EMBL" id="JAD42545.1"/>
    </source>
</evidence>
<reference evidence="2" key="1">
    <citation type="submission" date="2014-09" db="EMBL/GenBank/DDBJ databases">
        <authorList>
            <person name="Magalhaes I.L.F."/>
            <person name="Oliveira U."/>
            <person name="Santos F.R."/>
            <person name="Vidigal T.H.D.A."/>
            <person name="Brescovit A.D."/>
            <person name="Santos A.J."/>
        </authorList>
    </citation>
    <scope>NUCLEOTIDE SEQUENCE</scope>
    <source>
        <tissue evidence="2">Shoot tissue taken approximately 20 cm above the soil surface</tissue>
    </source>
</reference>
<proteinExistence type="predicted"/>
<protein>
    <submittedName>
        <fullName evidence="2">Uncharacterized protein</fullName>
    </submittedName>
</protein>
<dbReference type="EMBL" id="GBRH01255350">
    <property type="protein sequence ID" value="JAD42545.1"/>
    <property type="molecule type" value="Transcribed_RNA"/>
</dbReference>
<sequence length="22" mass="2550">MFSLSRLHSTAEPHRNDFYGSP</sequence>
<evidence type="ECO:0000256" key="1">
    <source>
        <dbReference type="SAM" id="MobiDB-lite"/>
    </source>
</evidence>
<dbReference type="AlphaFoldDB" id="A0A0A9A0K5"/>
<feature type="compositionally biased region" description="Basic and acidic residues" evidence="1">
    <location>
        <begin position="9"/>
        <end position="22"/>
    </location>
</feature>